<proteinExistence type="predicted"/>
<evidence type="ECO:0000259" key="2">
    <source>
        <dbReference type="PROSITE" id="PS50234"/>
    </source>
</evidence>
<keyword evidence="1" id="KW-0472">Membrane</keyword>
<dbReference type="NCBIfam" id="TIGR03788">
    <property type="entry name" value="marine_srt_targ"/>
    <property type="match status" value="1"/>
</dbReference>
<dbReference type="InterPro" id="IPR022440">
    <property type="entry name" value="CHP03788"/>
</dbReference>
<organism evidence="4 5">
    <name type="scientific">Marinobacter salinisoli</name>
    <dbReference type="NCBI Taxonomy" id="2769486"/>
    <lineage>
        <taxon>Bacteria</taxon>
        <taxon>Pseudomonadati</taxon>
        <taxon>Pseudomonadota</taxon>
        <taxon>Gammaproteobacteria</taxon>
        <taxon>Pseudomonadales</taxon>
        <taxon>Marinobacteraceae</taxon>
        <taxon>Marinobacter</taxon>
    </lineage>
</organism>
<gene>
    <name evidence="4" type="ORF">LPB19_02700</name>
</gene>
<dbReference type="InterPro" id="IPR036465">
    <property type="entry name" value="vWFA_dom_sf"/>
</dbReference>
<dbReference type="InterPro" id="IPR002035">
    <property type="entry name" value="VWF_A"/>
</dbReference>
<accession>A0ABX7MT50</accession>
<dbReference type="Proteomes" id="UP000663555">
    <property type="component" value="Chromosome"/>
</dbReference>
<keyword evidence="1" id="KW-0812">Transmembrane</keyword>
<protein>
    <submittedName>
        <fullName evidence="4">Marine proteobacterial sortase target protein</fullName>
    </submittedName>
</protein>
<dbReference type="SMART" id="SM00609">
    <property type="entry name" value="VIT"/>
    <property type="match status" value="1"/>
</dbReference>
<reference evidence="4 5" key="1">
    <citation type="submission" date="2021-03" db="EMBL/GenBank/DDBJ databases">
        <title>Genome sequencing of Marinobacter sp. LPB0319.</title>
        <authorList>
            <person name="Kim J."/>
        </authorList>
    </citation>
    <scope>NUCLEOTIDE SEQUENCE [LARGE SCALE GENOMIC DNA]</scope>
    <source>
        <strain evidence="4 5">LPB0319</strain>
    </source>
</reference>
<dbReference type="Pfam" id="PF08487">
    <property type="entry name" value="VIT"/>
    <property type="match status" value="1"/>
</dbReference>
<dbReference type="EMBL" id="CP071247">
    <property type="protein sequence ID" value="QSP95348.1"/>
    <property type="molecule type" value="Genomic_DNA"/>
</dbReference>
<dbReference type="SMART" id="SM00327">
    <property type="entry name" value="VWA"/>
    <property type="match status" value="1"/>
</dbReference>
<dbReference type="PANTHER" id="PTHR45737">
    <property type="entry name" value="VON WILLEBRAND FACTOR A DOMAIN-CONTAINING PROTEIN 5A"/>
    <property type="match status" value="1"/>
</dbReference>
<name>A0ABX7MT50_9GAMM</name>
<keyword evidence="1" id="KW-1133">Transmembrane helix</keyword>
<dbReference type="Gene3D" id="3.40.50.410">
    <property type="entry name" value="von Willebrand factor, type A domain"/>
    <property type="match status" value="1"/>
</dbReference>
<feature type="domain" description="VWFA" evidence="2">
    <location>
        <begin position="341"/>
        <end position="513"/>
    </location>
</feature>
<dbReference type="PANTHER" id="PTHR45737:SF6">
    <property type="entry name" value="VON WILLEBRAND FACTOR A DOMAIN-CONTAINING PROTEIN 5A"/>
    <property type="match status" value="1"/>
</dbReference>
<dbReference type="SUPFAM" id="SSF53300">
    <property type="entry name" value="vWA-like"/>
    <property type="match status" value="1"/>
</dbReference>
<evidence type="ECO:0000313" key="5">
    <source>
        <dbReference type="Proteomes" id="UP000663555"/>
    </source>
</evidence>
<dbReference type="PROSITE" id="PS51468">
    <property type="entry name" value="VIT"/>
    <property type="match status" value="1"/>
</dbReference>
<dbReference type="InterPro" id="IPR013694">
    <property type="entry name" value="VIT"/>
</dbReference>
<keyword evidence="5" id="KW-1185">Reference proteome</keyword>
<feature type="transmembrane region" description="Helical" evidence="1">
    <location>
        <begin position="674"/>
        <end position="694"/>
    </location>
</feature>
<evidence type="ECO:0000256" key="1">
    <source>
        <dbReference type="SAM" id="Phobius"/>
    </source>
</evidence>
<dbReference type="RefSeq" id="WP_206644588.1">
    <property type="nucleotide sequence ID" value="NZ_CP071247.1"/>
</dbReference>
<sequence length="700" mass="76331">MIVLKRPQPASSPAPCSRGLLRRLAEGLGVWLAFSFMLLVHPLYADANQIRTQGSGTLYFVDQQGQWKQPALILDSDFDIQVSGLIAATRLSRRFLNQSDHWQEGVFVFPLPDNASVHGLTMTVGERTIEGDIQPRAEARKRYQAARAAGQQAANLEQQRPNLFTARVANIPPGEAVAVELRYQQPVDYRAGVFEIRVPTTLTPRYMPGQPMTAALPTGGWAAATTEVPDAAQISPFTVRASDLPQDSHRATLALSIDAGIALASVDSPTHRVNTRVDGQRVEVRPQQGRIVMDRDLVVRWQALVGSEPEVALFHQTWLDENYLMAMVMPGSSQSPRLPRELVFVMDTSGSMAGHPIRQAKAAMQWGLSTLTPDDRFNVIHFNNQAHALFMQPQMATGQNLARARRYVDGLYADGGTEMTHALQLALQGAVGERGERVRQVVFVTDGAVGNEAALFAQIRRQLGDQRLFTVGIGSAPNMHFMREAARWGRGQYTAIADPADVSAPLQQLFSAMQAPVLSDLQVQWPGQGQSIESFPARPGDLYLGEPLVQVVRGQEPAGELTVSGRVSGGRRWEKRVDLQQASDAEGLQRLWARQKIGHLLDSAHLAGVDPDKDRITRVSLDHGVLSPYTAFVAVDRQPVRSAGTPVATEHLPTLLPAGAQSGMLRYPQTATGAPLLIVLGLAGALLALMLGWLPGRARS</sequence>
<evidence type="ECO:0000313" key="4">
    <source>
        <dbReference type="EMBL" id="QSP95348.1"/>
    </source>
</evidence>
<dbReference type="PROSITE" id="PS50234">
    <property type="entry name" value="VWFA"/>
    <property type="match status" value="1"/>
</dbReference>
<evidence type="ECO:0000259" key="3">
    <source>
        <dbReference type="PROSITE" id="PS51468"/>
    </source>
</evidence>
<feature type="domain" description="VIT" evidence="3">
    <location>
        <begin position="57"/>
        <end position="185"/>
    </location>
</feature>
<dbReference type="Pfam" id="PF13768">
    <property type="entry name" value="VWA_3"/>
    <property type="match status" value="1"/>
</dbReference>